<dbReference type="EMBL" id="CP032695">
    <property type="protein sequence ID" value="AYG63809.1"/>
    <property type="molecule type" value="Genomic_DNA"/>
</dbReference>
<dbReference type="Pfam" id="PF02615">
    <property type="entry name" value="Ldh_2"/>
    <property type="match status" value="1"/>
</dbReference>
<keyword evidence="3" id="KW-0614">Plasmid</keyword>
<keyword evidence="2" id="KW-0560">Oxidoreductase</keyword>
<dbReference type="Gene3D" id="3.30.60.50">
    <property type="entry name" value="Hypothetical oxidoreductase yiak, domain 3"/>
    <property type="match status" value="1"/>
</dbReference>
<reference evidence="3 4" key="1">
    <citation type="submission" date="2018-10" db="EMBL/GenBank/DDBJ databases">
        <title>Rhizobium etli, R. leguminosarum and a new Rhizobium genospecies from Phaseolus dumosus.</title>
        <authorList>
            <person name="Ramirez-Puebla S.T."/>
            <person name="Rogel-Hernandez M.A."/>
            <person name="Guerrero G."/>
            <person name="Ormeno-Orrillo E."/>
            <person name="Martinez-Romero J.C."/>
            <person name="Negrete-Yankelevich S."/>
            <person name="Martinez-Romero E."/>
        </authorList>
    </citation>
    <scope>NUCLEOTIDE SEQUENCE [LARGE SCALE GENOMIC DNA]</scope>
    <source>
        <strain evidence="3 4">CCGE525</strain>
        <plasmid evidence="4">prccge525c</plasmid>
    </source>
</reference>
<sequence length="334" mass="35878">MTVVDANLLRDVAAKALKRAGIPQDHADQQLNLLFEAELRGIPSHGFLRLDRITRRIANGVADPNVRGLHEWRKRAFLSVDGQRGLGPVVVNAALEALTARARETGIAVAAIRNSNHIGMLGWYAERVAAEGFTIIALSTSEALVHPWGARRAMLGTNPIAIGIPSEDRPFMMDTATGIVSMGEIHDHAHRKAPIPQHWALDAAGNPTTDAEAAKKGAIAPFGQAKGYALGLAFELLVSSLASAAIGTDVRGTLDETEICNKGDIFIVIDGPHYGLKAYLDEIRALEPAAGFDRVLIPGERGRACREQRLRDGVPIADEVWERLQVLAGTKVAA</sequence>
<accession>A0A387FYR2</accession>
<dbReference type="SUPFAM" id="SSF89733">
    <property type="entry name" value="L-sulfolactate dehydrogenase-like"/>
    <property type="match status" value="1"/>
</dbReference>
<dbReference type="Proteomes" id="UP000282195">
    <property type="component" value="Plasmid pRCCGE525c"/>
</dbReference>
<evidence type="ECO:0000313" key="3">
    <source>
        <dbReference type="EMBL" id="AYG63809.1"/>
    </source>
</evidence>
<dbReference type="PANTHER" id="PTHR11091:SF0">
    <property type="entry name" value="MALATE DEHYDROGENASE"/>
    <property type="match status" value="1"/>
</dbReference>
<dbReference type="InterPro" id="IPR043144">
    <property type="entry name" value="Mal/L-sulf/L-lact_DH-like_ah"/>
</dbReference>
<geneLocation type="plasmid" evidence="4">
    <name>prccge525c</name>
</geneLocation>
<dbReference type="KEGG" id="rjg:CCGE525_30300"/>
<gene>
    <name evidence="3" type="ORF">CCGE525_30300</name>
</gene>
<name>A0A387FYR2_9HYPH</name>
<dbReference type="InterPro" id="IPR036111">
    <property type="entry name" value="Mal/L-sulfo/L-lacto_DH-like_sf"/>
</dbReference>
<evidence type="ECO:0000256" key="2">
    <source>
        <dbReference type="ARBA" id="ARBA00023002"/>
    </source>
</evidence>
<dbReference type="Gene3D" id="3.30.1370.60">
    <property type="entry name" value="Hypothetical oxidoreductase yiak, domain 2"/>
    <property type="match status" value="1"/>
</dbReference>
<evidence type="ECO:0000313" key="4">
    <source>
        <dbReference type="Proteomes" id="UP000282195"/>
    </source>
</evidence>
<dbReference type="RefSeq" id="WP_120708709.1">
    <property type="nucleotide sequence ID" value="NZ_CP032695.1"/>
</dbReference>
<evidence type="ECO:0000256" key="1">
    <source>
        <dbReference type="ARBA" id="ARBA00006056"/>
    </source>
</evidence>
<dbReference type="OrthoDB" id="9811519at2"/>
<dbReference type="PANTHER" id="PTHR11091">
    <property type="entry name" value="OXIDOREDUCTASE-RELATED"/>
    <property type="match status" value="1"/>
</dbReference>
<dbReference type="GO" id="GO:0016491">
    <property type="term" value="F:oxidoreductase activity"/>
    <property type="evidence" value="ECO:0007669"/>
    <property type="project" value="UniProtKB-KW"/>
</dbReference>
<protein>
    <submittedName>
        <fullName evidence="3">Ldh family oxidoreductase</fullName>
    </submittedName>
</protein>
<dbReference type="InterPro" id="IPR043143">
    <property type="entry name" value="Mal/L-sulf/L-lact_DH-like_NADP"/>
</dbReference>
<organism evidence="3 4">
    <name type="scientific">Rhizobium jaguaris</name>
    <dbReference type="NCBI Taxonomy" id="1312183"/>
    <lineage>
        <taxon>Bacteria</taxon>
        <taxon>Pseudomonadati</taxon>
        <taxon>Pseudomonadota</taxon>
        <taxon>Alphaproteobacteria</taxon>
        <taxon>Hyphomicrobiales</taxon>
        <taxon>Rhizobiaceae</taxon>
        <taxon>Rhizobium/Agrobacterium group</taxon>
        <taxon>Rhizobium</taxon>
    </lineage>
</organism>
<dbReference type="AlphaFoldDB" id="A0A387FYR2"/>
<dbReference type="InterPro" id="IPR003767">
    <property type="entry name" value="Malate/L-lactate_DH-like"/>
</dbReference>
<comment type="similarity">
    <text evidence="1">Belongs to the LDH2/MDH2 oxidoreductase family.</text>
</comment>
<dbReference type="Gene3D" id="1.10.1530.10">
    <property type="match status" value="1"/>
</dbReference>
<keyword evidence="4" id="KW-1185">Reference proteome</keyword>
<proteinExistence type="inferred from homology"/>